<keyword evidence="4" id="KW-1185">Reference proteome</keyword>
<dbReference type="OrthoDB" id="512915at2759"/>
<feature type="region of interest" description="Disordered" evidence="2">
    <location>
        <begin position="444"/>
        <end position="540"/>
    </location>
</feature>
<dbReference type="PANTHER" id="PTHR31010:SF2">
    <property type="entry name" value="RAN-SPECIFIC GTPASE-ACTIVATING PROTEIN 30"/>
    <property type="match status" value="1"/>
</dbReference>
<feature type="coiled-coil region" evidence="1">
    <location>
        <begin position="91"/>
        <end position="118"/>
    </location>
</feature>
<evidence type="ECO:0000256" key="1">
    <source>
        <dbReference type="SAM" id="Coils"/>
    </source>
</evidence>
<organism evidence="3 4">
    <name type="scientific">Trichomonascus ciferrii</name>
    <dbReference type="NCBI Taxonomy" id="44093"/>
    <lineage>
        <taxon>Eukaryota</taxon>
        <taxon>Fungi</taxon>
        <taxon>Dikarya</taxon>
        <taxon>Ascomycota</taxon>
        <taxon>Saccharomycotina</taxon>
        <taxon>Dipodascomycetes</taxon>
        <taxon>Dipodascales</taxon>
        <taxon>Trichomonascaceae</taxon>
        <taxon>Trichomonascus</taxon>
        <taxon>Trichomonascus ciferrii complex</taxon>
    </lineage>
</organism>
<dbReference type="Proteomes" id="UP000761534">
    <property type="component" value="Unassembled WGS sequence"/>
</dbReference>
<dbReference type="Pfam" id="PF05508">
    <property type="entry name" value="Ran-binding"/>
    <property type="match status" value="1"/>
</dbReference>
<name>A0A642VDF5_9ASCO</name>
<evidence type="ECO:0000256" key="2">
    <source>
        <dbReference type="SAM" id="MobiDB-lite"/>
    </source>
</evidence>
<protein>
    <recommendedName>
        <fullName evidence="5">Ran-specific GTPase-activating protein 30</fullName>
    </recommendedName>
</protein>
<accession>A0A642VDF5</accession>
<evidence type="ECO:0000313" key="4">
    <source>
        <dbReference type="Proteomes" id="UP000761534"/>
    </source>
</evidence>
<evidence type="ECO:0008006" key="5">
    <source>
        <dbReference type="Google" id="ProtNLM"/>
    </source>
</evidence>
<feature type="compositionally biased region" description="Acidic residues" evidence="2">
    <location>
        <begin position="345"/>
        <end position="366"/>
    </location>
</feature>
<gene>
    <name evidence="3" type="ORF">TRICI_000438</name>
</gene>
<reference evidence="3" key="1">
    <citation type="journal article" date="2019" name="G3 (Bethesda)">
        <title>Genome Assemblies of Two Rare Opportunistic Yeast Pathogens: Diutina rugosa (syn. Candida rugosa) and Trichomonascus ciferrii (syn. Candida ciferrii).</title>
        <authorList>
            <person name="Mixao V."/>
            <person name="Saus E."/>
            <person name="Hansen A.P."/>
            <person name="Lass-Florl C."/>
            <person name="Gabaldon T."/>
        </authorList>
    </citation>
    <scope>NUCLEOTIDE SEQUENCE</scope>
    <source>
        <strain evidence="3">CBS 4856</strain>
    </source>
</reference>
<feature type="region of interest" description="Disordered" evidence="2">
    <location>
        <begin position="345"/>
        <end position="388"/>
    </location>
</feature>
<dbReference type="AlphaFoldDB" id="A0A642VDF5"/>
<dbReference type="GO" id="GO:0005634">
    <property type="term" value="C:nucleus"/>
    <property type="evidence" value="ECO:0007669"/>
    <property type="project" value="TreeGrafter"/>
</dbReference>
<evidence type="ECO:0000313" key="3">
    <source>
        <dbReference type="EMBL" id="KAA8917415.1"/>
    </source>
</evidence>
<dbReference type="GO" id="GO:0030695">
    <property type="term" value="F:GTPase regulator activity"/>
    <property type="evidence" value="ECO:0007669"/>
    <property type="project" value="TreeGrafter"/>
</dbReference>
<dbReference type="GO" id="GO:0005737">
    <property type="term" value="C:cytoplasm"/>
    <property type="evidence" value="ECO:0007669"/>
    <property type="project" value="TreeGrafter"/>
</dbReference>
<keyword evidence="1" id="KW-0175">Coiled coil</keyword>
<dbReference type="EMBL" id="SWFS01000036">
    <property type="protein sequence ID" value="KAA8917415.1"/>
    <property type="molecule type" value="Genomic_DNA"/>
</dbReference>
<sequence>MKGGLGIEALESAGSQAVTLAIRSGLSFASGYAIKTLSKFWEKLPEKEKSSLEATRSRLQSKIMIITPSIDLIELISARGNTSLQSTVELTQHLKRDIDEFEKKVDAINDDITRLGTEGGTEARTKGTAQAAVDVEACMKDLLFRIEDAIPLISLALTTSGANLSARLPDSVSPSRLLQASNHVTNADNAFVSAGRKRMIQVGPTFTLTLYTIFYGTSRNPHATEHGDVTWKEEHPKCQVSIHRVPSADKNLNYKYQLTIDEDLDDGRYHDDDEKAEGGRSRTIDVSLVTRLFFTASGTLLQIKEAKTPVLVLKLNTVFENTGDEYNDTNGHIEWLAFELYDNKEEEEEYEPDDDEEEPEEEEQEEAEKGADRTPPEEGEPADTPAPDLLADRMANLSINSEASMPSLSLLEYILRLTALQANDQASMYEIQDERISLYLRDEGATNSGSDTNATPSPQQLNHGSPGSLHVTQAYNRRPNRSSPSPRTPKTSKLGSNKASPAAVPLTPWEQDRLHNNPALRRALDMDYVESPLKGRSTKK</sequence>
<dbReference type="PANTHER" id="PTHR31010">
    <property type="entry name" value="RAN-SPECIFIC GTPASE-ACTIVATING PROTEIN 30-RELATED"/>
    <property type="match status" value="1"/>
</dbReference>
<dbReference type="InterPro" id="IPR008812">
    <property type="entry name" value="Ran_GTP-bd-rel"/>
</dbReference>
<dbReference type="VEuPathDB" id="FungiDB:TRICI_000438"/>
<proteinExistence type="predicted"/>
<feature type="compositionally biased region" description="Polar residues" evidence="2">
    <location>
        <begin position="445"/>
        <end position="475"/>
    </location>
</feature>
<feature type="compositionally biased region" description="Low complexity" evidence="2">
    <location>
        <begin position="481"/>
        <end position="493"/>
    </location>
</feature>
<feature type="compositionally biased region" description="Basic and acidic residues" evidence="2">
    <location>
        <begin position="367"/>
        <end position="376"/>
    </location>
</feature>
<comment type="caution">
    <text evidence="3">The sequence shown here is derived from an EMBL/GenBank/DDBJ whole genome shotgun (WGS) entry which is preliminary data.</text>
</comment>